<accession>A0ACB5TB08</accession>
<name>A0ACB5TB08_AMBMO</name>
<dbReference type="Proteomes" id="UP001165064">
    <property type="component" value="Unassembled WGS sequence"/>
</dbReference>
<protein>
    <submittedName>
        <fullName evidence="1">Unnamed protein product</fullName>
    </submittedName>
</protein>
<proteinExistence type="predicted"/>
<comment type="caution">
    <text evidence="1">The sequence shown here is derived from an EMBL/GenBank/DDBJ whole genome shotgun (WGS) entry which is preliminary data.</text>
</comment>
<sequence length="76" mass="8715">MLKMRRSANCTPESMSFIGIGNGTYLAGALAKRAAVVTPRRNIVELKKCQWMMCFEQELKRELKTLIVLVNVLKQW</sequence>
<dbReference type="EMBL" id="BSXS01005579">
    <property type="protein sequence ID" value="GME84560.1"/>
    <property type="molecule type" value="Genomic_DNA"/>
</dbReference>
<evidence type="ECO:0000313" key="1">
    <source>
        <dbReference type="EMBL" id="GME84560.1"/>
    </source>
</evidence>
<keyword evidence="2" id="KW-1185">Reference proteome</keyword>
<gene>
    <name evidence="1" type="ORF">Amon02_000692800</name>
</gene>
<organism evidence="1 2">
    <name type="scientific">Ambrosiozyma monospora</name>
    <name type="common">Yeast</name>
    <name type="synonym">Endomycopsis monosporus</name>
    <dbReference type="NCBI Taxonomy" id="43982"/>
    <lineage>
        <taxon>Eukaryota</taxon>
        <taxon>Fungi</taxon>
        <taxon>Dikarya</taxon>
        <taxon>Ascomycota</taxon>
        <taxon>Saccharomycotina</taxon>
        <taxon>Pichiomycetes</taxon>
        <taxon>Pichiales</taxon>
        <taxon>Pichiaceae</taxon>
        <taxon>Ambrosiozyma</taxon>
    </lineage>
</organism>
<reference evidence="1" key="1">
    <citation type="submission" date="2023-04" db="EMBL/GenBank/DDBJ databases">
        <title>Ambrosiozyma monospora NBRC 10751.</title>
        <authorList>
            <person name="Ichikawa N."/>
            <person name="Sato H."/>
            <person name="Tonouchi N."/>
        </authorList>
    </citation>
    <scope>NUCLEOTIDE SEQUENCE</scope>
    <source>
        <strain evidence="1">NBRC 10751</strain>
    </source>
</reference>
<evidence type="ECO:0000313" key="2">
    <source>
        <dbReference type="Proteomes" id="UP001165064"/>
    </source>
</evidence>